<proteinExistence type="predicted"/>
<gene>
    <name evidence="2" type="ORF">QBC37DRAFT_394075</name>
</gene>
<dbReference type="EMBL" id="MU858045">
    <property type="protein sequence ID" value="KAK4220294.1"/>
    <property type="molecule type" value="Genomic_DNA"/>
</dbReference>
<feature type="region of interest" description="Disordered" evidence="1">
    <location>
        <begin position="163"/>
        <end position="215"/>
    </location>
</feature>
<keyword evidence="3" id="KW-1185">Reference proteome</keyword>
<evidence type="ECO:0000313" key="3">
    <source>
        <dbReference type="Proteomes" id="UP001301769"/>
    </source>
</evidence>
<dbReference type="Proteomes" id="UP001301769">
    <property type="component" value="Unassembled WGS sequence"/>
</dbReference>
<dbReference type="AlphaFoldDB" id="A0AAN6YJ85"/>
<accession>A0AAN6YJ85</accession>
<protein>
    <submittedName>
        <fullName evidence="2">Uncharacterized protein</fullName>
    </submittedName>
</protein>
<sequence>MRREYPRIEHLAGLPRQVTPRPLRPLFFGWGICSPAYICPQGYVTACSAEYGRRSKAGGWSTARMQFDIEPGETVLGCCPESYTCGDYNGVGICTLVAGATLTGSERITVPTARCEGTDMVGTETMATFPSDVIHVGSWAIVPGRPETSTRVIAVVDVLPTLRDDGERGGAKQEEQSRRSKAGGADGNGLWSTKSELPGHGVSNKTPGAVSPYPYTDGSISSPAYSHGHHQNLYMPAPPTELAANGEAVAPVELYVPGMEERPTTATTMIDGTNVEHQQAQSKQFINFPAKVIAVRHVEISALWAAMGRTKEDHHPRSFSESDERPP</sequence>
<comment type="caution">
    <text evidence="2">The sequence shown here is derived from an EMBL/GenBank/DDBJ whole genome shotgun (WGS) entry which is preliminary data.</text>
</comment>
<organism evidence="2 3">
    <name type="scientific">Rhypophila decipiens</name>
    <dbReference type="NCBI Taxonomy" id="261697"/>
    <lineage>
        <taxon>Eukaryota</taxon>
        <taxon>Fungi</taxon>
        <taxon>Dikarya</taxon>
        <taxon>Ascomycota</taxon>
        <taxon>Pezizomycotina</taxon>
        <taxon>Sordariomycetes</taxon>
        <taxon>Sordariomycetidae</taxon>
        <taxon>Sordariales</taxon>
        <taxon>Naviculisporaceae</taxon>
        <taxon>Rhypophila</taxon>
    </lineage>
</organism>
<reference evidence="2" key="1">
    <citation type="journal article" date="2023" name="Mol. Phylogenet. Evol.">
        <title>Genome-scale phylogeny and comparative genomics of the fungal order Sordariales.</title>
        <authorList>
            <person name="Hensen N."/>
            <person name="Bonometti L."/>
            <person name="Westerberg I."/>
            <person name="Brannstrom I.O."/>
            <person name="Guillou S."/>
            <person name="Cros-Aarteil S."/>
            <person name="Calhoun S."/>
            <person name="Haridas S."/>
            <person name="Kuo A."/>
            <person name="Mondo S."/>
            <person name="Pangilinan J."/>
            <person name="Riley R."/>
            <person name="LaButti K."/>
            <person name="Andreopoulos B."/>
            <person name="Lipzen A."/>
            <person name="Chen C."/>
            <person name="Yan M."/>
            <person name="Daum C."/>
            <person name="Ng V."/>
            <person name="Clum A."/>
            <person name="Steindorff A."/>
            <person name="Ohm R.A."/>
            <person name="Martin F."/>
            <person name="Silar P."/>
            <person name="Natvig D.O."/>
            <person name="Lalanne C."/>
            <person name="Gautier V."/>
            <person name="Ament-Velasquez S.L."/>
            <person name="Kruys A."/>
            <person name="Hutchinson M.I."/>
            <person name="Powell A.J."/>
            <person name="Barry K."/>
            <person name="Miller A.N."/>
            <person name="Grigoriev I.V."/>
            <person name="Debuchy R."/>
            <person name="Gladieux P."/>
            <person name="Hiltunen Thoren M."/>
            <person name="Johannesson H."/>
        </authorList>
    </citation>
    <scope>NUCLEOTIDE SEQUENCE</scope>
    <source>
        <strain evidence="2">PSN293</strain>
    </source>
</reference>
<feature type="compositionally biased region" description="Basic and acidic residues" evidence="1">
    <location>
        <begin position="163"/>
        <end position="178"/>
    </location>
</feature>
<name>A0AAN6YJ85_9PEZI</name>
<reference evidence="2" key="2">
    <citation type="submission" date="2023-05" db="EMBL/GenBank/DDBJ databases">
        <authorList>
            <consortium name="Lawrence Berkeley National Laboratory"/>
            <person name="Steindorff A."/>
            <person name="Hensen N."/>
            <person name="Bonometti L."/>
            <person name="Westerberg I."/>
            <person name="Brannstrom I.O."/>
            <person name="Guillou S."/>
            <person name="Cros-Aarteil S."/>
            <person name="Calhoun S."/>
            <person name="Haridas S."/>
            <person name="Kuo A."/>
            <person name="Mondo S."/>
            <person name="Pangilinan J."/>
            <person name="Riley R."/>
            <person name="Labutti K."/>
            <person name="Andreopoulos B."/>
            <person name="Lipzen A."/>
            <person name="Chen C."/>
            <person name="Yanf M."/>
            <person name="Daum C."/>
            <person name="Ng V."/>
            <person name="Clum A."/>
            <person name="Ohm R."/>
            <person name="Martin F."/>
            <person name="Silar P."/>
            <person name="Natvig D."/>
            <person name="Lalanne C."/>
            <person name="Gautier V."/>
            <person name="Ament-Velasquez S.L."/>
            <person name="Kruys A."/>
            <person name="Hutchinson M.I."/>
            <person name="Powell A.J."/>
            <person name="Barry K."/>
            <person name="Miller A.N."/>
            <person name="Grigoriev I.V."/>
            <person name="Debuchy R."/>
            <person name="Gladieux P."/>
            <person name="Thoren M.H."/>
            <person name="Johannesson H."/>
        </authorList>
    </citation>
    <scope>NUCLEOTIDE SEQUENCE</scope>
    <source>
        <strain evidence="2">PSN293</strain>
    </source>
</reference>
<evidence type="ECO:0000256" key="1">
    <source>
        <dbReference type="SAM" id="MobiDB-lite"/>
    </source>
</evidence>
<evidence type="ECO:0000313" key="2">
    <source>
        <dbReference type="EMBL" id="KAK4220294.1"/>
    </source>
</evidence>